<reference evidence="1 2" key="1">
    <citation type="submission" date="2016-07" db="EMBL/GenBank/DDBJ databases">
        <title>Bacillus oceanisediminis whole genome.</title>
        <authorList>
            <person name="Pal Y."/>
            <person name="Verma A."/>
            <person name="Mual P."/>
            <person name="Srinivasan K."/>
        </authorList>
    </citation>
    <scope>NUCLEOTIDE SEQUENCE [LARGE SCALE GENOMIC DNA]</scope>
    <source>
        <strain evidence="1 2">Bhandara28</strain>
    </source>
</reference>
<sequence length="189" mass="21691">MKKIYATCNLCQHFDPNRSTCKLNGERVNSMEYDIAADCQKSGRFTRDLNVIPDSYHIYPLGENIPRGWQPDFSRLPKDKNGDPLFVMTKRGYERAVPADPNVNLVSDMLVGVSPKILTYQGQREMIFDLGTEIALEEAKKVGVKLSILPEEENWPGVPKLKQAYLQKQGRYRNPQNQWLSDEPIESWT</sequence>
<dbReference type="Proteomes" id="UP000180194">
    <property type="component" value="Unassembled WGS sequence"/>
</dbReference>
<proteinExistence type="predicted"/>
<gene>
    <name evidence="1" type="ORF">BBV17_25205</name>
</gene>
<name>A0ABX3CN04_9BACI</name>
<protein>
    <submittedName>
        <fullName evidence="1">Uncharacterized protein</fullName>
    </submittedName>
</protein>
<organism evidence="1 2">
    <name type="scientific">Cytobacillus oceanisediminis</name>
    <dbReference type="NCBI Taxonomy" id="665099"/>
    <lineage>
        <taxon>Bacteria</taxon>
        <taxon>Bacillati</taxon>
        <taxon>Bacillota</taxon>
        <taxon>Bacilli</taxon>
        <taxon>Bacillales</taxon>
        <taxon>Bacillaceae</taxon>
        <taxon>Cytobacillus</taxon>
    </lineage>
</organism>
<evidence type="ECO:0000313" key="2">
    <source>
        <dbReference type="Proteomes" id="UP000180194"/>
    </source>
</evidence>
<evidence type="ECO:0000313" key="1">
    <source>
        <dbReference type="EMBL" id="OHX44802.1"/>
    </source>
</evidence>
<accession>A0ABX3CN04</accession>
<comment type="caution">
    <text evidence="1">The sequence shown here is derived from an EMBL/GenBank/DDBJ whole genome shotgun (WGS) entry which is preliminary data.</text>
</comment>
<dbReference type="EMBL" id="MBRJ01000040">
    <property type="protein sequence ID" value="OHX44802.1"/>
    <property type="molecule type" value="Genomic_DNA"/>
</dbReference>
<keyword evidence="2" id="KW-1185">Reference proteome</keyword>